<organism evidence="2 3">
    <name type="scientific">Fomitopsis schrenkii</name>
    <name type="common">Brown rot fungus</name>
    <dbReference type="NCBI Taxonomy" id="2126942"/>
    <lineage>
        <taxon>Eukaryota</taxon>
        <taxon>Fungi</taxon>
        <taxon>Dikarya</taxon>
        <taxon>Basidiomycota</taxon>
        <taxon>Agaricomycotina</taxon>
        <taxon>Agaricomycetes</taxon>
        <taxon>Polyporales</taxon>
        <taxon>Fomitopsis</taxon>
    </lineage>
</organism>
<gene>
    <name evidence="2" type="ORF">FOMPIDRAFT_95055</name>
</gene>
<dbReference type="InParanoid" id="S8F0C4"/>
<sequence>MVLGTTIHEVSKFRSGGRGKSPPRLAGACYNIAPQAAATATNLGSRERVMPRKTTSNALPRPSSHARTHAQDKGCRRVLPPES</sequence>
<keyword evidence="3" id="KW-1185">Reference proteome</keyword>
<protein>
    <submittedName>
        <fullName evidence="2">Uncharacterized protein</fullName>
    </submittedName>
</protein>
<dbReference type="AlphaFoldDB" id="S8F0C4"/>
<dbReference type="HOGENOM" id="CLU_2542603_0_0_1"/>
<evidence type="ECO:0000313" key="3">
    <source>
        <dbReference type="Proteomes" id="UP000015241"/>
    </source>
</evidence>
<dbReference type="Proteomes" id="UP000015241">
    <property type="component" value="Unassembled WGS sequence"/>
</dbReference>
<accession>S8F0C4</accession>
<dbReference type="EMBL" id="KE504543">
    <property type="protein sequence ID" value="EPS92489.1"/>
    <property type="molecule type" value="Genomic_DNA"/>
</dbReference>
<feature type="region of interest" description="Disordered" evidence="1">
    <location>
        <begin position="41"/>
        <end position="83"/>
    </location>
</feature>
<evidence type="ECO:0000256" key="1">
    <source>
        <dbReference type="SAM" id="MobiDB-lite"/>
    </source>
</evidence>
<reference evidence="2 3" key="1">
    <citation type="journal article" date="2012" name="Science">
        <title>The Paleozoic origin of enzymatic lignin decomposition reconstructed from 31 fungal genomes.</title>
        <authorList>
            <person name="Floudas D."/>
            <person name="Binder M."/>
            <person name="Riley R."/>
            <person name="Barry K."/>
            <person name="Blanchette R.A."/>
            <person name="Henrissat B."/>
            <person name="Martinez A.T."/>
            <person name="Otillar R."/>
            <person name="Spatafora J.W."/>
            <person name="Yadav J.S."/>
            <person name="Aerts A."/>
            <person name="Benoit I."/>
            <person name="Boyd A."/>
            <person name="Carlson A."/>
            <person name="Copeland A."/>
            <person name="Coutinho P.M."/>
            <person name="de Vries R.P."/>
            <person name="Ferreira P."/>
            <person name="Findley K."/>
            <person name="Foster B."/>
            <person name="Gaskell J."/>
            <person name="Glotzer D."/>
            <person name="Gorecki P."/>
            <person name="Heitman J."/>
            <person name="Hesse C."/>
            <person name="Hori C."/>
            <person name="Igarashi K."/>
            <person name="Jurgens J.A."/>
            <person name="Kallen N."/>
            <person name="Kersten P."/>
            <person name="Kohler A."/>
            <person name="Kuees U."/>
            <person name="Kumar T.K.A."/>
            <person name="Kuo A."/>
            <person name="LaButti K."/>
            <person name="Larrondo L.F."/>
            <person name="Lindquist E."/>
            <person name="Ling A."/>
            <person name="Lombard V."/>
            <person name="Lucas S."/>
            <person name="Lundell T."/>
            <person name="Martin R."/>
            <person name="McLaughlin D.J."/>
            <person name="Morgenstern I."/>
            <person name="Morin E."/>
            <person name="Murat C."/>
            <person name="Nagy L.G."/>
            <person name="Nolan M."/>
            <person name="Ohm R.A."/>
            <person name="Patyshakuliyeva A."/>
            <person name="Rokas A."/>
            <person name="Ruiz-Duenas F.J."/>
            <person name="Sabat G."/>
            <person name="Salamov A."/>
            <person name="Samejima M."/>
            <person name="Schmutz J."/>
            <person name="Slot J.C."/>
            <person name="St John F."/>
            <person name="Stenlid J."/>
            <person name="Sun H."/>
            <person name="Sun S."/>
            <person name="Syed K."/>
            <person name="Tsang A."/>
            <person name="Wiebenga A."/>
            <person name="Young D."/>
            <person name="Pisabarro A."/>
            <person name="Eastwood D.C."/>
            <person name="Martin F."/>
            <person name="Cullen D."/>
            <person name="Grigoriev I.V."/>
            <person name="Hibbett D.S."/>
        </authorList>
    </citation>
    <scope>NUCLEOTIDE SEQUENCE</scope>
    <source>
        <strain evidence="3">FP-58527</strain>
    </source>
</reference>
<feature type="region of interest" description="Disordered" evidence="1">
    <location>
        <begin position="1"/>
        <end position="23"/>
    </location>
</feature>
<name>S8F0C4_FOMSC</name>
<evidence type="ECO:0000313" key="2">
    <source>
        <dbReference type="EMBL" id="EPS92489.1"/>
    </source>
</evidence>
<proteinExistence type="predicted"/>